<dbReference type="AlphaFoldDB" id="A0A5S4YM56"/>
<evidence type="ECO:0008006" key="3">
    <source>
        <dbReference type="Google" id="ProtNLM"/>
    </source>
</evidence>
<name>A0A5S4YM56_9BRAD</name>
<accession>A0A5S4YM56</accession>
<dbReference type="Proteomes" id="UP000324797">
    <property type="component" value="Unassembled WGS sequence"/>
</dbReference>
<dbReference type="RefSeq" id="WP_148740435.1">
    <property type="nucleotide sequence ID" value="NZ_VSTH01000051.1"/>
</dbReference>
<keyword evidence="2" id="KW-1185">Reference proteome</keyword>
<gene>
    <name evidence="1" type="ORF">FXV83_16325</name>
</gene>
<evidence type="ECO:0000313" key="1">
    <source>
        <dbReference type="EMBL" id="TYO65501.1"/>
    </source>
</evidence>
<dbReference type="EMBL" id="VSTH01000051">
    <property type="protein sequence ID" value="TYO65501.1"/>
    <property type="molecule type" value="Genomic_DNA"/>
</dbReference>
<reference evidence="1 2" key="1">
    <citation type="submission" date="2019-08" db="EMBL/GenBank/DDBJ databases">
        <title>Bradyrhizobium hipponensis sp. nov., a rhizobium isolated from a Lupinus angustifolius root nodule in Tunisia.</title>
        <authorList>
            <person name="Off K."/>
            <person name="Rejili M."/>
            <person name="Mars M."/>
            <person name="Brachmann A."/>
            <person name="Marin M."/>
        </authorList>
    </citation>
    <scope>NUCLEOTIDE SEQUENCE [LARGE SCALE GENOMIC DNA]</scope>
    <source>
        <strain evidence="2">aSej3</strain>
    </source>
</reference>
<evidence type="ECO:0000313" key="2">
    <source>
        <dbReference type="Proteomes" id="UP000324797"/>
    </source>
</evidence>
<organism evidence="1 2">
    <name type="scientific">Bradyrhizobium hipponense</name>
    <dbReference type="NCBI Taxonomy" id="2605638"/>
    <lineage>
        <taxon>Bacteria</taxon>
        <taxon>Pseudomonadati</taxon>
        <taxon>Pseudomonadota</taxon>
        <taxon>Alphaproteobacteria</taxon>
        <taxon>Hyphomicrobiales</taxon>
        <taxon>Nitrobacteraceae</taxon>
        <taxon>Bradyrhizobium</taxon>
    </lineage>
</organism>
<protein>
    <recommendedName>
        <fullName evidence="3">Antitoxin Xre/MbcA/ParS-like toxin-binding domain-containing protein</fullName>
    </recommendedName>
</protein>
<comment type="caution">
    <text evidence="1">The sequence shown here is derived from an EMBL/GenBank/DDBJ whole genome shotgun (WGS) entry which is preliminary data.</text>
</comment>
<proteinExistence type="predicted"/>
<sequence>MAEKIDPISTSPKAMQAYQLMKILDPLVGVAEAAFFMQRANDLCGGVTPVTAIKEGRIDEVTRAVQAVACEKGVFADPWLPPKTRR</sequence>